<dbReference type="GO" id="GO:0007189">
    <property type="term" value="P:adenylate cyclase-activating G protein-coupled receptor signaling pathway"/>
    <property type="evidence" value="ECO:0007669"/>
    <property type="project" value="TreeGrafter"/>
</dbReference>
<organism evidence="7 8">
    <name type="scientific">Rhizoclosmatium globosum</name>
    <dbReference type="NCBI Taxonomy" id="329046"/>
    <lineage>
        <taxon>Eukaryota</taxon>
        <taxon>Fungi</taxon>
        <taxon>Fungi incertae sedis</taxon>
        <taxon>Chytridiomycota</taxon>
        <taxon>Chytridiomycota incertae sedis</taxon>
        <taxon>Chytridiomycetes</taxon>
        <taxon>Chytridiales</taxon>
        <taxon>Chytriomycetaceae</taxon>
        <taxon>Rhizoclosmatium</taxon>
    </lineage>
</organism>
<dbReference type="PANTHER" id="PTHR23112:SF0">
    <property type="entry name" value="TRANSMEMBRANE PROTEIN 116"/>
    <property type="match status" value="1"/>
</dbReference>
<evidence type="ECO:0000259" key="6">
    <source>
        <dbReference type="PROSITE" id="PS50261"/>
    </source>
</evidence>
<evidence type="ECO:0000256" key="4">
    <source>
        <dbReference type="ARBA" id="ARBA00023136"/>
    </source>
</evidence>
<proteinExistence type="predicted"/>
<dbReference type="InterPro" id="IPR017981">
    <property type="entry name" value="GPCR_2-like_7TM"/>
</dbReference>
<dbReference type="STRING" id="329046.A0A1Y2C8D6"/>
<dbReference type="Gene3D" id="1.20.1070.10">
    <property type="entry name" value="Rhodopsin 7-helix transmembrane proteins"/>
    <property type="match status" value="1"/>
</dbReference>
<protein>
    <recommendedName>
        <fullName evidence="6">G-protein coupled receptors family 2 profile 2 domain-containing protein</fullName>
    </recommendedName>
</protein>
<comment type="subcellular location">
    <subcellularLocation>
        <location evidence="1">Membrane</location>
        <topology evidence="1">Multi-pass membrane protein</topology>
    </subcellularLocation>
</comment>
<gene>
    <name evidence="7" type="ORF">BCR33DRAFT_851054</name>
</gene>
<dbReference type="PANTHER" id="PTHR23112">
    <property type="entry name" value="G PROTEIN-COUPLED RECEPTOR 157-RELATED"/>
    <property type="match status" value="1"/>
</dbReference>
<dbReference type="GO" id="GO:0005886">
    <property type="term" value="C:plasma membrane"/>
    <property type="evidence" value="ECO:0007669"/>
    <property type="project" value="TreeGrafter"/>
</dbReference>
<keyword evidence="3 5" id="KW-1133">Transmembrane helix</keyword>
<dbReference type="GO" id="GO:0004930">
    <property type="term" value="F:G protein-coupled receptor activity"/>
    <property type="evidence" value="ECO:0007669"/>
    <property type="project" value="InterPro"/>
</dbReference>
<reference evidence="7 8" key="1">
    <citation type="submission" date="2016-07" db="EMBL/GenBank/DDBJ databases">
        <title>Pervasive Adenine N6-methylation of Active Genes in Fungi.</title>
        <authorList>
            <consortium name="DOE Joint Genome Institute"/>
            <person name="Mondo S.J."/>
            <person name="Dannebaum R.O."/>
            <person name="Kuo R.C."/>
            <person name="Labutti K."/>
            <person name="Haridas S."/>
            <person name="Kuo A."/>
            <person name="Salamov A."/>
            <person name="Ahrendt S.R."/>
            <person name="Lipzen A."/>
            <person name="Sullivan W."/>
            <person name="Andreopoulos W.B."/>
            <person name="Clum A."/>
            <person name="Lindquist E."/>
            <person name="Daum C."/>
            <person name="Ramamoorthy G.K."/>
            <person name="Gryganskyi A."/>
            <person name="Culley D."/>
            <person name="Magnuson J.K."/>
            <person name="James T.Y."/>
            <person name="O'Malley M.A."/>
            <person name="Stajich J.E."/>
            <person name="Spatafora J.W."/>
            <person name="Visel A."/>
            <person name="Grigoriev I.V."/>
        </authorList>
    </citation>
    <scope>NUCLEOTIDE SEQUENCE [LARGE SCALE GENOMIC DNA]</scope>
    <source>
        <strain evidence="7 8">JEL800</strain>
    </source>
</reference>
<evidence type="ECO:0000256" key="5">
    <source>
        <dbReference type="SAM" id="Phobius"/>
    </source>
</evidence>
<feature type="transmembrane region" description="Helical" evidence="5">
    <location>
        <begin position="122"/>
        <end position="146"/>
    </location>
</feature>
<accession>A0A1Y2C8D6</accession>
<feature type="transmembrane region" description="Helical" evidence="5">
    <location>
        <begin position="279"/>
        <end position="304"/>
    </location>
</feature>
<keyword evidence="4 5" id="KW-0472">Membrane</keyword>
<dbReference type="OrthoDB" id="2107561at2759"/>
<evidence type="ECO:0000313" key="8">
    <source>
        <dbReference type="Proteomes" id="UP000193642"/>
    </source>
</evidence>
<dbReference type="AlphaFoldDB" id="A0A1Y2C8D6"/>
<keyword evidence="8" id="KW-1185">Reference proteome</keyword>
<keyword evidence="2 5" id="KW-0812">Transmembrane</keyword>
<dbReference type="SUPFAM" id="SSF81321">
    <property type="entry name" value="Family A G protein-coupled receptor-like"/>
    <property type="match status" value="1"/>
</dbReference>
<dbReference type="InterPro" id="IPR000832">
    <property type="entry name" value="GPCR_2_secretin-like"/>
</dbReference>
<dbReference type="GO" id="GO:0007166">
    <property type="term" value="P:cell surface receptor signaling pathway"/>
    <property type="evidence" value="ECO:0007669"/>
    <property type="project" value="InterPro"/>
</dbReference>
<dbReference type="Proteomes" id="UP000193642">
    <property type="component" value="Unassembled WGS sequence"/>
</dbReference>
<comment type="caution">
    <text evidence="7">The sequence shown here is derived from an EMBL/GenBank/DDBJ whole genome shotgun (WGS) entry which is preliminary data.</text>
</comment>
<dbReference type="Pfam" id="PF00002">
    <property type="entry name" value="7tm_2"/>
    <property type="match status" value="1"/>
</dbReference>
<dbReference type="PROSITE" id="PS50261">
    <property type="entry name" value="G_PROTEIN_RECEP_F2_4"/>
    <property type="match status" value="1"/>
</dbReference>
<feature type="domain" description="G-protein coupled receptors family 2 profile 2" evidence="6">
    <location>
        <begin position="1"/>
        <end position="146"/>
    </location>
</feature>
<evidence type="ECO:0000256" key="1">
    <source>
        <dbReference type="ARBA" id="ARBA00004141"/>
    </source>
</evidence>
<dbReference type="EMBL" id="MCGO01000025">
    <property type="protein sequence ID" value="ORY43288.1"/>
    <property type="molecule type" value="Genomic_DNA"/>
</dbReference>
<feature type="transmembrane region" description="Helical" evidence="5">
    <location>
        <begin position="48"/>
        <end position="65"/>
    </location>
</feature>
<sequence length="325" mass="36840">MAIMQAFLSLSDLISVIPFMVGTRVVGNTDVCTFMGILTQYTMNASSCWSFLIAAYCYLTIIYNSKVAESYWWWYNAHGWGTPLVATGAMFIAQDIMQRGNVIGDATYECWISSAYQELRMALLYVMLWLHFFAILFIYTVIFFLIQQRSRELSDTQNYVSDPIPQRAPLSPTMHMNHSPISHVPVDTSQGHDMKSVYFPHQIPDFHQYSLDRDASKHENATLSITISHRSTVTVPAERMKNSKNRLIVKTFIISVGFLVSWVPATINRVMGLLAYRVPYSLVVMAGAGLALSGFPNAIAFYLGRVWDAYEDRMARRKSSLLVST</sequence>
<evidence type="ECO:0000256" key="2">
    <source>
        <dbReference type="ARBA" id="ARBA00022692"/>
    </source>
</evidence>
<feature type="transmembrane region" description="Helical" evidence="5">
    <location>
        <begin position="247"/>
        <end position="267"/>
    </location>
</feature>
<evidence type="ECO:0000313" key="7">
    <source>
        <dbReference type="EMBL" id="ORY43288.1"/>
    </source>
</evidence>
<name>A0A1Y2C8D6_9FUNG</name>
<feature type="transmembrane region" description="Helical" evidence="5">
    <location>
        <begin position="6"/>
        <end position="27"/>
    </location>
</feature>
<evidence type="ECO:0000256" key="3">
    <source>
        <dbReference type="ARBA" id="ARBA00022989"/>
    </source>
</evidence>